<evidence type="ECO:0000256" key="2">
    <source>
        <dbReference type="ARBA" id="ARBA00022679"/>
    </source>
</evidence>
<feature type="domain" description="HipA N-terminal subdomain 1" evidence="5">
    <location>
        <begin position="14"/>
        <end position="112"/>
    </location>
</feature>
<evidence type="ECO:0000259" key="5">
    <source>
        <dbReference type="Pfam" id="PF13657"/>
    </source>
</evidence>
<reference evidence="6 7" key="1">
    <citation type="submission" date="2020-04" db="EMBL/GenBank/DDBJ databases">
        <title>MicrobeNet Type strains.</title>
        <authorList>
            <person name="Nicholson A.C."/>
        </authorList>
    </citation>
    <scope>NUCLEOTIDE SEQUENCE [LARGE SCALE GENOMIC DNA]</scope>
    <source>
        <strain evidence="6 7">JCM 3332</strain>
    </source>
</reference>
<organism evidence="6 7">
    <name type="scientific">Nocardia flavorosea</name>
    <dbReference type="NCBI Taxonomy" id="53429"/>
    <lineage>
        <taxon>Bacteria</taxon>
        <taxon>Bacillati</taxon>
        <taxon>Actinomycetota</taxon>
        <taxon>Actinomycetes</taxon>
        <taxon>Mycobacteriales</taxon>
        <taxon>Nocardiaceae</taxon>
        <taxon>Nocardia</taxon>
    </lineage>
</organism>
<dbReference type="GO" id="GO:0005829">
    <property type="term" value="C:cytosol"/>
    <property type="evidence" value="ECO:0007669"/>
    <property type="project" value="TreeGrafter"/>
</dbReference>
<dbReference type="InterPro" id="IPR052028">
    <property type="entry name" value="HipA_Ser/Thr_kinase"/>
</dbReference>
<proteinExistence type="inferred from homology"/>
<dbReference type="Proteomes" id="UP000570678">
    <property type="component" value="Unassembled WGS sequence"/>
</dbReference>
<gene>
    <name evidence="6" type="ORF">HGA15_16160</name>
</gene>
<sequence>MTDLERLRTIRAADIYKSGRRAAQLTKSAEGTVEFRYLPEYSADSARPIATTLPVTDDPVRTFGGSLPAYFAGLLPEGHRLSVLQRAVKTGLDDELSLLLAVGTDAPGDVQVTPRGEPLVEAPALIDGESAADLDFAALVDKVDPHALPGVQEKASASMISTPLAAGFGRFILKLTQPGFPYLIENEAAHLVAARALKVPVAAAELIADRTGTSGLLVRRFDRVARDGVWTRRAFEDATQVLGVPPSEKYAVDAIEVVRALAGVTHAPRVAVRNLYLQFLFAWLTGNGDLHGKNLGVLEDEDGRWSVAPIYDIPCTLIYDDDSMALPVAGRTRNLKARDWAAFAAEIGLPDRGAASARAVALRAAETVDFHGLPFSGSPRRRVERELRFRRSELLRL</sequence>
<protein>
    <submittedName>
        <fullName evidence="6">Type II toxin-antitoxin system HipA family toxin</fullName>
    </submittedName>
</protein>
<dbReference type="InterPro" id="IPR012893">
    <property type="entry name" value="HipA-like_C"/>
</dbReference>
<comment type="similarity">
    <text evidence="1">Belongs to the HipA Ser/Thr kinase family.</text>
</comment>
<evidence type="ECO:0000313" key="6">
    <source>
        <dbReference type="EMBL" id="NKY57655.1"/>
    </source>
</evidence>
<dbReference type="GO" id="GO:0004674">
    <property type="term" value="F:protein serine/threonine kinase activity"/>
    <property type="evidence" value="ECO:0007669"/>
    <property type="project" value="TreeGrafter"/>
</dbReference>
<feature type="domain" description="HipA-like C-terminal" evidence="4">
    <location>
        <begin position="148"/>
        <end position="360"/>
    </location>
</feature>
<dbReference type="EMBL" id="JAAXOT010000007">
    <property type="protein sequence ID" value="NKY57655.1"/>
    <property type="molecule type" value="Genomic_DNA"/>
</dbReference>
<dbReference type="Gene3D" id="1.10.1070.20">
    <property type="match status" value="1"/>
</dbReference>
<keyword evidence="3" id="KW-0418">Kinase</keyword>
<dbReference type="NCBIfam" id="TIGR03071">
    <property type="entry name" value="couple_hipA"/>
    <property type="match status" value="1"/>
</dbReference>
<keyword evidence="2" id="KW-0808">Transferase</keyword>
<comment type="caution">
    <text evidence="6">The sequence shown here is derived from an EMBL/GenBank/DDBJ whole genome shotgun (WGS) entry which is preliminary data.</text>
</comment>
<dbReference type="Pfam" id="PF07804">
    <property type="entry name" value="HipA_C"/>
    <property type="match status" value="1"/>
</dbReference>
<accession>A0A846YFY7</accession>
<dbReference type="RefSeq" id="WP_062975612.1">
    <property type="nucleotide sequence ID" value="NZ_JAAXOT010000007.1"/>
</dbReference>
<evidence type="ECO:0000313" key="7">
    <source>
        <dbReference type="Proteomes" id="UP000570678"/>
    </source>
</evidence>
<dbReference type="InterPro" id="IPR017508">
    <property type="entry name" value="HipA_N1"/>
</dbReference>
<keyword evidence="7" id="KW-1185">Reference proteome</keyword>
<dbReference type="AlphaFoldDB" id="A0A846YFY7"/>
<evidence type="ECO:0000256" key="1">
    <source>
        <dbReference type="ARBA" id="ARBA00010164"/>
    </source>
</evidence>
<evidence type="ECO:0000256" key="3">
    <source>
        <dbReference type="ARBA" id="ARBA00022777"/>
    </source>
</evidence>
<dbReference type="Pfam" id="PF13657">
    <property type="entry name" value="Couple_hipA"/>
    <property type="match status" value="1"/>
</dbReference>
<dbReference type="PANTHER" id="PTHR37419:SF1">
    <property type="entry name" value="SERINE_THREONINE-PROTEIN KINASE TOXIN HIPA"/>
    <property type="match status" value="1"/>
</dbReference>
<name>A0A846YFY7_9NOCA</name>
<dbReference type="PANTHER" id="PTHR37419">
    <property type="entry name" value="SERINE/THREONINE-PROTEIN KINASE TOXIN HIPA"/>
    <property type="match status" value="1"/>
</dbReference>
<evidence type="ECO:0000259" key="4">
    <source>
        <dbReference type="Pfam" id="PF07804"/>
    </source>
</evidence>